<feature type="compositionally biased region" description="Polar residues" evidence="6">
    <location>
        <begin position="48"/>
        <end position="58"/>
    </location>
</feature>
<gene>
    <name evidence="7" type="ORF">B0T10DRAFT_316468</name>
</gene>
<dbReference type="PANTHER" id="PTHR47936:SF1">
    <property type="entry name" value="PENTATRICOPEPTIDE REPEAT-CONTAINING PROTEIN GUN1, CHLOROPLASTIC"/>
    <property type="match status" value="1"/>
</dbReference>
<dbReference type="PROSITE" id="PS51375">
    <property type="entry name" value="PPR"/>
    <property type="match status" value="1"/>
</dbReference>
<accession>A0A9P9AMH3</accession>
<comment type="subunit">
    <text evidence="4">Binds to mitochondrial small subunit 15S rRNA.</text>
</comment>
<comment type="similarity">
    <text evidence="1">Belongs to the CCM1 family.</text>
</comment>
<dbReference type="InterPro" id="IPR011990">
    <property type="entry name" value="TPR-like_helical_dom_sf"/>
</dbReference>
<proteinExistence type="inferred from homology"/>
<organism evidence="7 8">
    <name type="scientific">Thelonectria olida</name>
    <dbReference type="NCBI Taxonomy" id="1576542"/>
    <lineage>
        <taxon>Eukaryota</taxon>
        <taxon>Fungi</taxon>
        <taxon>Dikarya</taxon>
        <taxon>Ascomycota</taxon>
        <taxon>Pezizomycotina</taxon>
        <taxon>Sordariomycetes</taxon>
        <taxon>Hypocreomycetidae</taxon>
        <taxon>Hypocreales</taxon>
        <taxon>Nectriaceae</taxon>
        <taxon>Thelonectria</taxon>
    </lineage>
</organism>
<dbReference type="EMBL" id="JAGPYM010000009">
    <property type="protein sequence ID" value="KAH6890349.1"/>
    <property type="molecule type" value="Genomic_DNA"/>
</dbReference>
<dbReference type="Proteomes" id="UP000777438">
    <property type="component" value="Unassembled WGS sequence"/>
</dbReference>
<comment type="caution">
    <text evidence="7">The sequence shown here is derived from an EMBL/GenBank/DDBJ whole genome shotgun (WGS) entry which is preliminary data.</text>
</comment>
<dbReference type="Gene3D" id="1.25.40.10">
    <property type="entry name" value="Tetratricopeptide repeat domain"/>
    <property type="match status" value="1"/>
</dbReference>
<dbReference type="PANTHER" id="PTHR47936">
    <property type="entry name" value="PPR_LONG DOMAIN-CONTAINING PROTEIN"/>
    <property type="match status" value="1"/>
</dbReference>
<dbReference type="Pfam" id="PF13812">
    <property type="entry name" value="PPR_3"/>
    <property type="match status" value="1"/>
</dbReference>
<evidence type="ECO:0000256" key="4">
    <source>
        <dbReference type="ARBA" id="ARBA00044511"/>
    </source>
</evidence>
<keyword evidence="8" id="KW-1185">Reference proteome</keyword>
<feature type="compositionally biased region" description="Polar residues" evidence="6">
    <location>
        <begin position="68"/>
        <end position="77"/>
    </location>
</feature>
<dbReference type="GO" id="GO:0031930">
    <property type="term" value="P:mitochondria-nucleus signaling pathway"/>
    <property type="evidence" value="ECO:0007669"/>
    <property type="project" value="TreeGrafter"/>
</dbReference>
<protein>
    <recommendedName>
        <fullName evidence="9">Pentatricopeptide repeat-containing protein</fullName>
    </recommendedName>
</protein>
<dbReference type="OrthoDB" id="185373at2759"/>
<evidence type="ECO:0000256" key="1">
    <source>
        <dbReference type="ARBA" id="ARBA00006192"/>
    </source>
</evidence>
<feature type="region of interest" description="Disordered" evidence="6">
    <location>
        <begin position="613"/>
        <end position="715"/>
    </location>
</feature>
<dbReference type="Pfam" id="PF13041">
    <property type="entry name" value="PPR_2"/>
    <property type="match status" value="1"/>
</dbReference>
<evidence type="ECO:0000256" key="6">
    <source>
        <dbReference type="SAM" id="MobiDB-lite"/>
    </source>
</evidence>
<reference evidence="7 8" key="1">
    <citation type="journal article" date="2021" name="Nat. Commun.">
        <title>Genetic determinants of endophytism in the Arabidopsis root mycobiome.</title>
        <authorList>
            <person name="Mesny F."/>
            <person name="Miyauchi S."/>
            <person name="Thiergart T."/>
            <person name="Pickel B."/>
            <person name="Atanasova L."/>
            <person name="Karlsson M."/>
            <person name="Huettel B."/>
            <person name="Barry K.W."/>
            <person name="Haridas S."/>
            <person name="Chen C."/>
            <person name="Bauer D."/>
            <person name="Andreopoulos W."/>
            <person name="Pangilinan J."/>
            <person name="LaButti K."/>
            <person name="Riley R."/>
            <person name="Lipzen A."/>
            <person name="Clum A."/>
            <person name="Drula E."/>
            <person name="Henrissat B."/>
            <person name="Kohler A."/>
            <person name="Grigoriev I.V."/>
            <person name="Martin F.M."/>
            <person name="Hacquard S."/>
        </authorList>
    </citation>
    <scope>NUCLEOTIDE SEQUENCE [LARGE SCALE GENOMIC DNA]</scope>
    <source>
        <strain evidence="7 8">MPI-CAGE-CH-0241</strain>
    </source>
</reference>
<feature type="region of interest" description="Disordered" evidence="6">
    <location>
        <begin position="36"/>
        <end position="77"/>
    </location>
</feature>
<dbReference type="AlphaFoldDB" id="A0A9P9AMH3"/>
<evidence type="ECO:0000313" key="7">
    <source>
        <dbReference type="EMBL" id="KAH6890349.1"/>
    </source>
</evidence>
<evidence type="ECO:0000256" key="3">
    <source>
        <dbReference type="ARBA" id="ARBA00044493"/>
    </source>
</evidence>
<sequence length="715" mass="81533">MAESILSCGTCLRRAIQHLPQHRVAIERAALLQTLTLQPTPSHPRFRSTLSSTPSSETAKAAIAGEQQPPNGNKSTHLSVAEAKAAIAADPDAVSPKRQRQQRERNVMKHLSWLDDPWHIAQHVSDLLEKNRYDEALLMTQKASAKYQVEVSWNHLIEYLLREQQLRNAIKLYNDMKKRGQLPNLQTFTIMFSGFAKSQHPKLAVAEALKHYQILLNDTRLQPNATHLNAVINVCARAGDLDSMFSVVETMNESTRAADPVTYTIILNALRHHAQGESRDLPSEQRDNNIAKAISRAKLLWREAVDKWRRSRLLMDESMVCAFGRLLIMAPDRVQKREVFDLLEQTMNIPNLTKPEVAARVDSGKGLSERGKYVVPGTNTLALVLTSLASSRMTTVGIKYWNLMVRDYGIVPDRDCWMRLFGMLKTAKASAHAAEILDVVPDDLIDPLHYRIALETCVRDNINQNAVKNSNKALASMMKRLKLPDPHSLRLYLRVALVSHYQLRSRSEDGDHDRAKRDYGMQIAEALDTLWKPYQTLHNYYFTVSKNKDEKSQPILYNNQREVIALARIMYSSYNKILQQGMLPEDDLKAIRRIGARINREIQAFFANREEVEPNLRKSKGRSSAEEDMTAYGGSLGGPLGGDFEWDTTAAGRPSKPARDERMRRRGGGTPRSRWEGRRDEETIRSRWEQHQDHRQPPEFRGIRDPQQRRGALPW</sequence>
<comment type="function">
    <text evidence="3">Regulates mitochondrial small subunit maturation by controlling 15S rRNA 5'-end processing. Localizes to the 5' precursor of the 15S rRNA in a position that is subsequently occupied by mS47 in the mature yeast mtSSU. Uses structure and sequence-specific RNA recognition, binding to a single-stranded region of the precursor and specifically recognizing bases -6 to -1. The exchange of Ccm1 for mS47 is coupled to the irreversible removal of precursor rRNA that is accompanied by conformational changes of the mitoribosomal proteins uS5m and mS26. These conformational changes signal completion of 5'-end rRNA processing through protection of the mature 5'-end of the 15S rRNA and stabilization of mS47. The removal of the 5' precursor together with the dissociation of Ccm1 may be catalyzed by the 5'-3' exoribonuclease Pet127. Involved in the specific removal of group I introns in mitochondrial encoded transcripts.</text>
</comment>
<feature type="compositionally biased region" description="Basic and acidic residues" evidence="6">
    <location>
        <begin position="673"/>
        <end position="708"/>
    </location>
</feature>
<dbReference type="NCBIfam" id="TIGR00756">
    <property type="entry name" value="PPR"/>
    <property type="match status" value="1"/>
</dbReference>
<keyword evidence="2" id="KW-0677">Repeat</keyword>
<evidence type="ECO:0008006" key="9">
    <source>
        <dbReference type="Google" id="ProtNLM"/>
    </source>
</evidence>
<evidence type="ECO:0000256" key="2">
    <source>
        <dbReference type="ARBA" id="ARBA00022737"/>
    </source>
</evidence>
<evidence type="ECO:0000313" key="8">
    <source>
        <dbReference type="Proteomes" id="UP000777438"/>
    </source>
</evidence>
<dbReference type="InterPro" id="IPR002885">
    <property type="entry name" value="PPR_rpt"/>
</dbReference>
<name>A0A9P9AMH3_9HYPO</name>
<evidence type="ECO:0000256" key="5">
    <source>
        <dbReference type="PROSITE-ProRule" id="PRU00708"/>
    </source>
</evidence>
<feature type="repeat" description="PPR" evidence="5">
    <location>
        <begin position="149"/>
        <end position="183"/>
    </location>
</feature>